<proteinExistence type="predicted"/>
<dbReference type="EMBL" id="BNAD01000005">
    <property type="protein sequence ID" value="GHE17633.1"/>
    <property type="molecule type" value="Genomic_DNA"/>
</dbReference>
<gene>
    <name evidence="2" type="ORF">GCM10011376_22430</name>
</gene>
<dbReference type="InterPro" id="IPR036286">
    <property type="entry name" value="LexA/Signal_pep-like_sf"/>
</dbReference>
<evidence type="ECO:0000259" key="1">
    <source>
        <dbReference type="Pfam" id="PF00717"/>
    </source>
</evidence>
<dbReference type="InterPro" id="IPR015927">
    <property type="entry name" value="Peptidase_S24_S26A/B/C"/>
</dbReference>
<dbReference type="SUPFAM" id="SSF51306">
    <property type="entry name" value="LexA/Signal peptidase"/>
    <property type="match status" value="1"/>
</dbReference>
<reference evidence="3" key="1">
    <citation type="journal article" date="2019" name="Int. J. Syst. Evol. Microbiol.">
        <title>The Global Catalogue of Microorganisms (GCM) 10K type strain sequencing project: providing services to taxonomists for standard genome sequencing and annotation.</title>
        <authorList>
            <consortium name="The Broad Institute Genomics Platform"/>
            <consortium name="The Broad Institute Genome Sequencing Center for Infectious Disease"/>
            <person name="Wu L."/>
            <person name="Ma J."/>
        </authorList>
    </citation>
    <scope>NUCLEOTIDE SEQUENCE [LARGE SCALE GENOMIC DNA]</scope>
    <source>
        <strain evidence="3">CGMCC 1.12791</strain>
    </source>
</reference>
<protein>
    <recommendedName>
        <fullName evidence="1">Peptidase S24/S26A/S26B/S26C domain-containing protein</fullName>
    </recommendedName>
</protein>
<feature type="domain" description="Peptidase S24/S26A/S26B/S26C" evidence="1">
    <location>
        <begin position="1"/>
        <end position="59"/>
    </location>
</feature>
<dbReference type="Pfam" id="PF00717">
    <property type="entry name" value="Peptidase_S24"/>
    <property type="match status" value="1"/>
</dbReference>
<organism evidence="2 3">
    <name type="scientific">Nocardioides flavus</name>
    <name type="common">ex Wang et al. 2016</name>
    <dbReference type="NCBI Taxonomy" id="2058780"/>
    <lineage>
        <taxon>Bacteria</taxon>
        <taxon>Bacillati</taxon>
        <taxon>Actinomycetota</taxon>
        <taxon>Actinomycetes</taxon>
        <taxon>Propionibacteriales</taxon>
        <taxon>Nocardioidaceae</taxon>
        <taxon>Nocardioides</taxon>
    </lineage>
</organism>
<comment type="caution">
    <text evidence="2">The sequence shown here is derived from an EMBL/GenBank/DDBJ whole genome shotgun (WGS) entry which is preliminary data.</text>
</comment>
<keyword evidence="3" id="KW-1185">Reference proteome</keyword>
<name>A0ABQ3HIZ2_9ACTN</name>
<evidence type="ECO:0000313" key="2">
    <source>
        <dbReference type="EMBL" id="GHE17633.1"/>
    </source>
</evidence>
<sequence length="97" mass="10760">MLPTLREGDVLLVRYGAPVRAGDLVVARFVDGTVAVKRAVEPRRTRSGSPGWWLLSDNPGEGVDSRHRGAVAEDDVLAVVRLRVWPTPRVGRRLRDH</sequence>
<accession>A0ABQ3HIZ2</accession>
<evidence type="ECO:0000313" key="3">
    <source>
        <dbReference type="Proteomes" id="UP000597341"/>
    </source>
</evidence>
<dbReference type="CDD" id="cd06462">
    <property type="entry name" value="Peptidase_S24_S26"/>
    <property type="match status" value="1"/>
</dbReference>
<dbReference type="Gene3D" id="2.10.109.10">
    <property type="entry name" value="Umud Fragment, subunit A"/>
    <property type="match status" value="1"/>
</dbReference>
<dbReference type="Proteomes" id="UP000597341">
    <property type="component" value="Unassembled WGS sequence"/>
</dbReference>